<evidence type="ECO:0000256" key="11">
    <source>
        <dbReference type="ARBA" id="ARBA00023201"/>
    </source>
</evidence>
<evidence type="ECO:0000256" key="5">
    <source>
        <dbReference type="ARBA" id="ARBA00022692"/>
    </source>
</evidence>
<evidence type="ECO:0000256" key="8">
    <source>
        <dbReference type="ARBA" id="ARBA00023065"/>
    </source>
</evidence>
<accession>A0A6G0YZU0</accession>
<keyword evidence="8 14" id="KW-0406">Ion transport</keyword>
<comment type="caution">
    <text evidence="19">The sequence shown here is derived from an EMBL/GenBank/DDBJ whole genome shotgun (WGS) entry which is preliminary data.</text>
</comment>
<evidence type="ECO:0000256" key="6">
    <source>
        <dbReference type="ARBA" id="ARBA00022989"/>
    </source>
</evidence>
<keyword evidence="10 13" id="KW-1015">Disulfide bond</keyword>
<evidence type="ECO:0000256" key="9">
    <source>
        <dbReference type="ARBA" id="ARBA00023136"/>
    </source>
</evidence>
<feature type="transmembrane region" description="Helical" evidence="15">
    <location>
        <begin position="1542"/>
        <end position="1565"/>
    </location>
</feature>
<feature type="domain" description="Sushi" evidence="17">
    <location>
        <begin position="797"/>
        <end position="851"/>
    </location>
</feature>
<dbReference type="PANTHER" id="PTHR11690:SF240">
    <property type="entry name" value="PICKPOCKET 25-RELATED"/>
    <property type="match status" value="1"/>
</dbReference>
<keyword evidence="13" id="KW-0768">Sushi</keyword>
<organism evidence="19 20">
    <name type="scientific">Aphis craccivora</name>
    <name type="common">Cowpea aphid</name>
    <dbReference type="NCBI Taxonomy" id="307492"/>
    <lineage>
        <taxon>Eukaryota</taxon>
        <taxon>Metazoa</taxon>
        <taxon>Ecdysozoa</taxon>
        <taxon>Arthropoda</taxon>
        <taxon>Hexapoda</taxon>
        <taxon>Insecta</taxon>
        <taxon>Pterygota</taxon>
        <taxon>Neoptera</taxon>
        <taxon>Paraneoptera</taxon>
        <taxon>Hemiptera</taxon>
        <taxon>Sternorrhyncha</taxon>
        <taxon>Aphidomorpha</taxon>
        <taxon>Aphidoidea</taxon>
        <taxon>Aphididae</taxon>
        <taxon>Aphidini</taxon>
        <taxon>Aphis</taxon>
        <taxon>Aphis</taxon>
    </lineage>
</organism>
<dbReference type="CDD" id="cd00033">
    <property type="entry name" value="CCP"/>
    <property type="match status" value="3"/>
</dbReference>
<feature type="domain" description="SMB" evidence="18">
    <location>
        <begin position="749"/>
        <end position="792"/>
    </location>
</feature>
<evidence type="ECO:0000256" key="14">
    <source>
        <dbReference type="RuleBase" id="RU000679"/>
    </source>
</evidence>
<keyword evidence="12 14" id="KW-0407">Ion channel</keyword>
<name>A0A6G0YZU0_APHCR</name>
<evidence type="ECO:0000256" key="12">
    <source>
        <dbReference type="ARBA" id="ARBA00023303"/>
    </source>
</evidence>
<keyword evidence="7" id="KW-0915">Sodium</keyword>
<dbReference type="Gene3D" id="2.10.70.10">
    <property type="entry name" value="Complement Module, domain 1"/>
    <property type="match status" value="3"/>
</dbReference>
<dbReference type="SMART" id="SM00201">
    <property type="entry name" value="SO"/>
    <property type="match status" value="3"/>
</dbReference>
<dbReference type="GO" id="GO:0005886">
    <property type="term" value="C:plasma membrane"/>
    <property type="evidence" value="ECO:0007669"/>
    <property type="project" value="TreeGrafter"/>
</dbReference>
<evidence type="ECO:0000256" key="4">
    <source>
        <dbReference type="ARBA" id="ARBA00022461"/>
    </source>
</evidence>
<feature type="domain" description="Sushi" evidence="17">
    <location>
        <begin position="852"/>
        <end position="907"/>
    </location>
</feature>
<keyword evidence="9 15" id="KW-0472">Membrane</keyword>
<feature type="domain" description="SMB" evidence="18">
    <location>
        <begin position="1075"/>
        <end position="1117"/>
    </location>
</feature>
<evidence type="ECO:0000313" key="19">
    <source>
        <dbReference type="EMBL" id="KAF0763772.1"/>
    </source>
</evidence>
<keyword evidence="3 14" id="KW-0813">Transport</keyword>
<evidence type="ECO:0000259" key="17">
    <source>
        <dbReference type="PROSITE" id="PS50923"/>
    </source>
</evidence>
<proteinExistence type="inferred from homology"/>
<dbReference type="Proteomes" id="UP000478052">
    <property type="component" value="Unassembled WGS sequence"/>
</dbReference>
<dbReference type="InterPro" id="IPR001212">
    <property type="entry name" value="Somatomedin_B_dom"/>
</dbReference>
<dbReference type="OrthoDB" id="6107927at2759"/>
<dbReference type="Pfam" id="PF00858">
    <property type="entry name" value="ASC"/>
    <property type="match status" value="1"/>
</dbReference>
<evidence type="ECO:0000313" key="20">
    <source>
        <dbReference type="Proteomes" id="UP000478052"/>
    </source>
</evidence>
<evidence type="ECO:0000256" key="1">
    <source>
        <dbReference type="ARBA" id="ARBA00004141"/>
    </source>
</evidence>
<dbReference type="Gene3D" id="2.60.120.200">
    <property type="match status" value="3"/>
</dbReference>
<feature type="domain" description="SMB" evidence="18">
    <location>
        <begin position="516"/>
        <end position="559"/>
    </location>
</feature>
<dbReference type="InterPro" id="IPR001873">
    <property type="entry name" value="ENaC"/>
</dbReference>
<dbReference type="SUPFAM" id="SSF49899">
    <property type="entry name" value="Concanavalin A-like lectins/glucanases"/>
    <property type="match status" value="3"/>
</dbReference>
<feature type="domain" description="MAM" evidence="16">
    <location>
        <begin position="354"/>
        <end position="456"/>
    </location>
</feature>
<keyword evidence="4 14" id="KW-0894">Sodium channel</keyword>
<feature type="domain" description="MAM" evidence="16">
    <location>
        <begin position="913"/>
        <end position="1015"/>
    </location>
</feature>
<feature type="transmembrane region" description="Helical" evidence="15">
    <location>
        <begin position="1594"/>
        <end position="1615"/>
    </location>
</feature>
<comment type="caution">
    <text evidence="13">Lacks conserved residue(s) required for the propagation of feature annotation.</text>
</comment>
<dbReference type="PROSITE" id="PS50923">
    <property type="entry name" value="SUSHI"/>
    <property type="match status" value="2"/>
</dbReference>
<evidence type="ECO:0000256" key="13">
    <source>
        <dbReference type="PROSITE-ProRule" id="PRU00302"/>
    </source>
</evidence>
<dbReference type="InterPro" id="IPR000998">
    <property type="entry name" value="MAM_dom"/>
</dbReference>
<evidence type="ECO:0000259" key="16">
    <source>
        <dbReference type="PROSITE" id="PS50060"/>
    </source>
</evidence>
<keyword evidence="5 14" id="KW-0812">Transmembrane</keyword>
<dbReference type="GO" id="GO:0015280">
    <property type="term" value="F:ligand-gated sodium channel activity"/>
    <property type="evidence" value="ECO:0007669"/>
    <property type="project" value="TreeGrafter"/>
</dbReference>
<reference evidence="19 20" key="1">
    <citation type="submission" date="2019-08" db="EMBL/GenBank/DDBJ databases">
        <title>Whole genome of Aphis craccivora.</title>
        <authorList>
            <person name="Voronova N.V."/>
            <person name="Shulinski R.S."/>
            <person name="Bandarenka Y.V."/>
            <person name="Zhorov D.G."/>
            <person name="Warner D."/>
        </authorList>
    </citation>
    <scope>NUCLEOTIDE SEQUENCE [LARGE SCALE GENOMIC DNA]</scope>
    <source>
        <strain evidence="19">180601</strain>
        <tissue evidence="19">Whole Body</tissue>
    </source>
</reference>
<evidence type="ECO:0000256" key="2">
    <source>
        <dbReference type="ARBA" id="ARBA00007193"/>
    </source>
</evidence>
<dbReference type="SUPFAM" id="SSF57535">
    <property type="entry name" value="Complement control module/SCR domain"/>
    <property type="match status" value="3"/>
</dbReference>
<comment type="subcellular location">
    <subcellularLocation>
        <location evidence="1">Membrane</location>
        <topology evidence="1">Multi-pass membrane protein</topology>
    </subcellularLocation>
</comment>
<dbReference type="SMART" id="SM00032">
    <property type="entry name" value="CCP"/>
    <property type="match status" value="3"/>
</dbReference>
<sequence length="1875" mass="211139">MEYEKRKQKYLDKLKKTSSKGLYKSTAGVLDIQHDNSLCFNESNQKYVEPKCEPNDLLAKVECYIRANPSSHITKNRLTVKRGLDYHIQKSYNVQDLENVISFIKPKQKLVNYKPDTKIKFGPPDATSTVKHNQAQSDSISRKQIFKPTAVTKNTKYEMSEKLHRTEHSSQNQQNIKNTTLMDCTDPVNNDYNNMSSISSGSDFIFKPVVDLFKSPDSCITKSSQDSFVCSTQEILFTNSDDSINIDEVKLEPNEEYFSSPEICINENTKNSCQIKITDYQSRSSFHTVLEKRNQKLPILNGRVRLLLSNGVTIAKVTCFQPYVLVNGNETMTCIEGKWDSEFPICAKVDSIHLSCDFESTEERFCGWRNYIYNEIDWLADKMSILSNSYRRHVTPGSSQYFTNYYISLNAGNYGPTIVGQLISPSLLPVASKQRCLQFSYKVTSGDSQNHPSLKVILGGIPHWETHEGEGRAIIGLYRFNVSNKIVIEGSSCRAAIDNLIITEDDSCTERPYYEKMNSCHDNCGKISDGVDCSCDWLCYKKKNCCPDIQIKCPYIKPMDDIVKLYLTTSTTTTPKTVTTAAKNYILNLSCDFESSDETFCGWENDILNNTDWLADKISFIFNSRHVIPGSSNYFTNNYISLDTGNDEFTNTGRLLSPSLLPVKSDQRCLMFTYKVTSGKSNGPPILKVTFGGIPHWETHKGEGKVIIGLYKFNTTSRIVIEGKNCKAAIDNIVITEGHSCNKQPYVEEINSCHDNCGKISDVRCSCDWECFNNNNCCPDIQLKCPYILECDSLSRYRCPIIQLDNGRVKLRSSGRVARISCLSPFKLVRGNEIATCVGGQWDTEDPICAREGCHIQERIPHGRLDVYNQGAKLEVVCDIGYIIDGPSYVYCNEDLEWNEEVKGCKEHDQIYLSCDFESSDDRFCGWKNDIFNDIDWLADKMSFILFVSKRHVPPGSSEYFKSNYISLDAGNYGSTTTGRLLSPPISSVRNKQKCLIFAYKVISGSSNGPPILKVIFGGIPHWETHEGEGRAIIGLFKFNTTSRIVIEGKSCKAAIDNIIITEGDSCNKQPYEEEIDSCHDNCGKITVGRCSCDWECFNNQNCCLDIQIKCPYIKPMESISKLYLNNTTTARPTTVTTTIKNKILNETVLNITTSSPLTKIYGHKDTIKIDEVTTASNVKPLNITSTFSSMSITNSTTNPIIVVIPSTTTSTEGPKSALVSNFTTTRSINPNITTTSFIPKMSTVLSNIVVNNQSNSSKIINTSSTNLISSISSSTTESLIKNKTISMTTILPNISSSISRPDKLNPTIRVISIPNVLINKSVVENSPLTTSTSVNFSNSTIKPIFSIVSTVKKVNSSSTAIKYLMENSTPTTALINNSTKLSIKLSVPNNIEQSSNKSLITQQIKQNTTINESKTTLNNLTINLPSTVSFLNDSIVPNKKMMVFDTSRPNPSLKKFKYNQILNNKNVLNITTESYNYLDMRTNSIPFKNEKQRIVLKVHEKSELNNLVYNNSTQNFDNQLAEQAKQNENEKSSYTFDTVTIIKYIAALGVVLLTFKYTLSFILVRFNKPSNDNMNERFIGTDTESSCNMELTLTWVIAICLSIYGSAILGSSTWNRYQENPTVISMDREYKEWATALPAVTLCPTNKIDDQLFDELVQKKFSNHTDEEKEELRTFLVLLANATYGTFKEVPVYDRISPNDYLDYVMSLSANVSYTISNSHVDIFSSIELVPSVTELGLCYSYNGYWINRNISEFPKIDIMSGNPLDGDIFAQITSMNFGYMGFVHSPYEAPDMGCRIYSSPKNFAKTLEVTALIIFSTPEIKYLSPKQRGCRFLEESDLEISPEMYTYNMCRNQCRMDQARKLCGCVPYFYRPL</sequence>
<dbReference type="InterPro" id="IPR035976">
    <property type="entry name" value="Sushi/SCR/CCP_sf"/>
</dbReference>
<dbReference type="InterPro" id="IPR036024">
    <property type="entry name" value="Somatomedin_B-like_dom_sf"/>
</dbReference>
<dbReference type="PROSITE" id="PS50958">
    <property type="entry name" value="SMB_2"/>
    <property type="match status" value="3"/>
</dbReference>
<dbReference type="PANTHER" id="PTHR11690">
    <property type="entry name" value="AMILORIDE-SENSITIVE SODIUM CHANNEL-RELATED"/>
    <property type="match status" value="1"/>
</dbReference>
<keyword evidence="20" id="KW-1185">Reference proteome</keyword>
<comment type="similarity">
    <text evidence="2 14">Belongs to the amiloride-sensitive sodium channel (TC 1.A.6) family.</text>
</comment>
<feature type="disulfide bond" evidence="13">
    <location>
        <begin position="822"/>
        <end position="849"/>
    </location>
</feature>
<feature type="domain" description="MAM" evidence="16">
    <location>
        <begin position="589"/>
        <end position="689"/>
    </location>
</feature>
<dbReference type="EMBL" id="VUJU01001804">
    <property type="protein sequence ID" value="KAF0763772.1"/>
    <property type="molecule type" value="Genomic_DNA"/>
</dbReference>
<keyword evidence="11 14" id="KW-0739">Sodium transport</keyword>
<protein>
    <submittedName>
        <fullName evidence="19">Location of vulva defective 1</fullName>
    </submittedName>
</protein>
<feature type="non-terminal residue" evidence="19">
    <location>
        <position position="1875"/>
    </location>
</feature>
<dbReference type="InterPro" id="IPR000436">
    <property type="entry name" value="Sushi_SCR_CCP_dom"/>
</dbReference>
<evidence type="ECO:0000256" key="7">
    <source>
        <dbReference type="ARBA" id="ARBA00023053"/>
    </source>
</evidence>
<dbReference type="Pfam" id="PF00629">
    <property type="entry name" value="MAM"/>
    <property type="match status" value="3"/>
</dbReference>
<dbReference type="Pfam" id="PF00084">
    <property type="entry name" value="Sushi"/>
    <property type="match status" value="2"/>
</dbReference>
<keyword evidence="6 15" id="KW-1133">Transmembrane helix</keyword>
<evidence type="ECO:0000256" key="3">
    <source>
        <dbReference type="ARBA" id="ARBA00022448"/>
    </source>
</evidence>
<dbReference type="SUPFAM" id="SSF90188">
    <property type="entry name" value="Somatomedin B domain"/>
    <property type="match status" value="2"/>
</dbReference>
<evidence type="ECO:0000256" key="10">
    <source>
        <dbReference type="ARBA" id="ARBA00023157"/>
    </source>
</evidence>
<evidence type="ECO:0000256" key="15">
    <source>
        <dbReference type="SAM" id="Phobius"/>
    </source>
</evidence>
<evidence type="ECO:0000259" key="18">
    <source>
        <dbReference type="PROSITE" id="PS50958"/>
    </source>
</evidence>
<dbReference type="InterPro" id="IPR013320">
    <property type="entry name" value="ConA-like_dom_sf"/>
</dbReference>
<dbReference type="PROSITE" id="PS50060">
    <property type="entry name" value="MAM_2"/>
    <property type="match status" value="3"/>
</dbReference>
<feature type="disulfide bond" evidence="13">
    <location>
        <begin position="878"/>
        <end position="905"/>
    </location>
</feature>
<dbReference type="SMART" id="SM00137">
    <property type="entry name" value="MAM"/>
    <property type="match status" value="2"/>
</dbReference>
<gene>
    <name evidence="19" type="ORF">FWK35_00011326</name>
</gene>